<evidence type="ECO:0000313" key="2">
    <source>
        <dbReference type="Proteomes" id="UP001177021"/>
    </source>
</evidence>
<accession>A0ACB0IPV5</accession>
<proteinExistence type="predicted"/>
<reference evidence="1" key="1">
    <citation type="submission" date="2023-10" db="EMBL/GenBank/DDBJ databases">
        <authorList>
            <person name="Rodriguez Cubillos JULIANA M."/>
            <person name="De Vega J."/>
        </authorList>
    </citation>
    <scope>NUCLEOTIDE SEQUENCE</scope>
</reference>
<name>A0ACB0IPV5_TRIPR</name>
<dbReference type="EMBL" id="CASHSV030000002">
    <property type="protein sequence ID" value="CAJ2633958.1"/>
    <property type="molecule type" value="Genomic_DNA"/>
</dbReference>
<keyword evidence="2" id="KW-1185">Reference proteome</keyword>
<sequence length="362" mass="40127">MGFKALFVYSFVFILSYGFSMSQMVPAVYVFGDSLVDVGNNNYLALSIAKANHRHYGIDFLDHKPTGRFSNGKNAADFIGEKLGLATSPPYLFLISKANKSVNNVSFINGVSFASAGAGIFDGTDERYRQSLPLTKQVDYYSTVVYGELTREVGASALQKHLSKSIFAVVIGSNDIFGYFESSELRKKSTPQQYVDSMIFSLKLQLQRLYDNGGRKFEIAGVGALGCCPVFRLKNKTECVVEVNYWSVQYNKGLQSMLKEWQSENEGIIYSYFDTYSAMSSLIQSPASYGFTEVKGACCGLGELNARAPCLPVSNLCPNRQDHVFWDQFHPTEAASRIFVDKIFDGSSTYTSPINMKQLVAA</sequence>
<dbReference type="Proteomes" id="UP001177021">
    <property type="component" value="Unassembled WGS sequence"/>
</dbReference>
<protein>
    <submittedName>
        <fullName evidence="1">Uncharacterized protein</fullName>
    </submittedName>
</protein>
<gene>
    <name evidence="1" type="ORF">MILVUS5_LOCUS4971</name>
</gene>
<organism evidence="1 2">
    <name type="scientific">Trifolium pratense</name>
    <name type="common">Red clover</name>
    <dbReference type="NCBI Taxonomy" id="57577"/>
    <lineage>
        <taxon>Eukaryota</taxon>
        <taxon>Viridiplantae</taxon>
        <taxon>Streptophyta</taxon>
        <taxon>Embryophyta</taxon>
        <taxon>Tracheophyta</taxon>
        <taxon>Spermatophyta</taxon>
        <taxon>Magnoliopsida</taxon>
        <taxon>eudicotyledons</taxon>
        <taxon>Gunneridae</taxon>
        <taxon>Pentapetalae</taxon>
        <taxon>rosids</taxon>
        <taxon>fabids</taxon>
        <taxon>Fabales</taxon>
        <taxon>Fabaceae</taxon>
        <taxon>Papilionoideae</taxon>
        <taxon>50 kb inversion clade</taxon>
        <taxon>NPAAA clade</taxon>
        <taxon>Hologalegina</taxon>
        <taxon>IRL clade</taxon>
        <taxon>Trifolieae</taxon>
        <taxon>Trifolium</taxon>
    </lineage>
</organism>
<evidence type="ECO:0000313" key="1">
    <source>
        <dbReference type="EMBL" id="CAJ2633958.1"/>
    </source>
</evidence>
<comment type="caution">
    <text evidence="1">The sequence shown here is derived from an EMBL/GenBank/DDBJ whole genome shotgun (WGS) entry which is preliminary data.</text>
</comment>